<evidence type="ECO:0000313" key="1">
    <source>
        <dbReference type="EMBL" id="MDJ1480330.1"/>
    </source>
</evidence>
<accession>A0AAE3QK23</accession>
<proteinExistence type="predicted"/>
<sequence>MFKFLVGFVVFALWSVWARSIYICEIRHMCQQEIFVDSSLGTTASLRISRLGEIISGEGQFMYSLASNYVSFTAANRFFLQKVSKYIRPNSYLLLTIEGRYTHSEKNVPAGMYENLGLARAALIRDSLVQYYQIKSKQIIITSALVEDTDLEASTAPEEPVRFLLSRDTKEDVVRYEFMNMSFAESNFKNHGNVFTPRLPFIIYTDSLKGYLKAYPNSSVFISTYVTKENGGQKKAQSRAQAVRTYLMRTKGVAAPIVIETAVINTKKTDSQSLTVRISEVR</sequence>
<dbReference type="Proteomes" id="UP001241110">
    <property type="component" value="Unassembled WGS sequence"/>
</dbReference>
<reference evidence="1" key="1">
    <citation type="submission" date="2023-05" db="EMBL/GenBank/DDBJ databases">
        <authorList>
            <person name="Zhang X."/>
        </authorList>
    </citation>
    <scope>NUCLEOTIDE SEQUENCE</scope>
    <source>
        <strain evidence="1">YF14B1</strain>
    </source>
</reference>
<gene>
    <name evidence="1" type="ORF">QNI16_07530</name>
</gene>
<dbReference type="AlphaFoldDB" id="A0AAE3QK23"/>
<protein>
    <recommendedName>
        <fullName evidence="3">OmpA-like domain-containing protein</fullName>
    </recommendedName>
</protein>
<evidence type="ECO:0000313" key="2">
    <source>
        <dbReference type="Proteomes" id="UP001241110"/>
    </source>
</evidence>
<dbReference type="EMBL" id="JASJOS010000003">
    <property type="protein sequence ID" value="MDJ1480330.1"/>
    <property type="molecule type" value="Genomic_DNA"/>
</dbReference>
<evidence type="ECO:0008006" key="3">
    <source>
        <dbReference type="Google" id="ProtNLM"/>
    </source>
</evidence>
<dbReference type="RefSeq" id="WP_313976917.1">
    <property type="nucleotide sequence ID" value="NZ_JASJOS010000003.1"/>
</dbReference>
<name>A0AAE3QK23_9BACT</name>
<organism evidence="1 2">
    <name type="scientific">Xanthocytophaga flava</name>
    <dbReference type="NCBI Taxonomy" id="3048013"/>
    <lineage>
        <taxon>Bacteria</taxon>
        <taxon>Pseudomonadati</taxon>
        <taxon>Bacteroidota</taxon>
        <taxon>Cytophagia</taxon>
        <taxon>Cytophagales</taxon>
        <taxon>Rhodocytophagaceae</taxon>
        <taxon>Xanthocytophaga</taxon>
    </lineage>
</organism>
<comment type="caution">
    <text evidence="1">The sequence shown here is derived from an EMBL/GenBank/DDBJ whole genome shotgun (WGS) entry which is preliminary data.</text>
</comment>